<accession>A0A0J1FL72</accession>
<evidence type="ECO:0000259" key="1">
    <source>
        <dbReference type="Pfam" id="PF24292"/>
    </source>
</evidence>
<reference evidence="2 3" key="1">
    <citation type="submission" date="2015-06" db="EMBL/GenBank/DDBJ databases">
        <title>Draft genome of the moderately acidophilic sulfate reducer Candidatus Desulfosporosinus acididurans strain M1.</title>
        <authorList>
            <person name="Poehlein A."/>
            <person name="Petzsch P."/>
            <person name="Johnson B.D."/>
            <person name="Schloemann M."/>
            <person name="Daniel R."/>
            <person name="Muehling M."/>
        </authorList>
    </citation>
    <scope>NUCLEOTIDE SEQUENCE [LARGE SCALE GENOMIC DNA]</scope>
    <source>
        <strain evidence="2 3">M1</strain>
    </source>
</reference>
<dbReference type="NCBIfam" id="NF045645">
    <property type="entry name" value="DVU_1557_fam"/>
    <property type="match status" value="1"/>
</dbReference>
<gene>
    <name evidence="2" type="ORF">DEAC_c38630</name>
</gene>
<dbReference type="STRING" id="476652.DEAC_c38630"/>
<proteinExistence type="predicted"/>
<organism evidence="2 3">
    <name type="scientific">Desulfosporosinus acididurans</name>
    <dbReference type="NCBI Taxonomy" id="476652"/>
    <lineage>
        <taxon>Bacteria</taxon>
        <taxon>Bacillati</taxon>
        <taxon>Bacillota</taxon>
        <taxon>Clostridia</taxon>
        <taxon>Eubacteriales</taxon>
        <taxon>Desulfitobacteriaceae</taxon>
        <taxon>Desulfosporosinus</taxon>
    </lineage>
</organism>
<dbReference type="AlphaFoldDB" id="A0A0J1FL72"/>
<dbReference type="Proteomes" id="UP000036356">
    <property type="component" value="Unassembled WGS sequence"/>
</dbReference>
<protein>
    <recommendedName>
        <fullName evidence="1">DUF7479 domain-containing protein</fullName>
    </recommendedName>
</protein>
<dbReference type="InterPro" id="IPR054656">
    <property type="entry name" value="DVU_1557-like"/>
</dbReference>
<evidence type="ECO:0000313" key="3">
    <source>
        <dbReference type="Proteomes" id="UP000036356"/>
    </source>
</evidence>
<name>A0A0J1FL72_9FIRM</name>
<keyword evidence="3" id="KW-1185">Reference proteome</keyword>
<dbReference type="PATRIC" id="fig|476652.3.peg.4088"/>
<dbReference type="RefSeq" id="WP_047811639.1">
    <property type="nucleotide sequence ID" value="NZ_LDZY01000016.1"/>
</dbReference>
<feature type="domain" description="DUF7479" evidence="1">
    <location>
        <begin position="13"/>
        <end position="70"/>
    </location>
</feature>
<dbReference type="EMBL" id="LDZY01000016">
    <property type="protein sequence ID" value="KLU64230.1"/>
    <property type="molecule type" value="Genomic_DNA"/>
</dbReference>
<dbReference type="InterPro" id="IPR055902">
    <property type="entry name" value="DUF7479"/>
</dbReference>
<comment type="caution">
    <text evidence="2">The sequence shown here is derived from an EMBL/GenBank/DDBJ whole genome shotgun (WGS) entry which is preliminary data.</text>
</comment>
<sequence length="70" mass="7821">MSNTPKQTEKLPWKCGKCGGELERGLVKASYLGNDFEVQELKCLNCGLVLITEELALGKMFEVEQSLEDK</sequence>
<evidence type="ECO:0000313" key="2">
    <source>
        <dbReference type="EMBL" id="KLU64230.1"/>
    </source>
</evidence>
<dbReference type="Pfam" id="PF24292">
    <property type="entry name" value="DUF7479"/>
    <property type="match status" value="1"/>
</dbReference>